<dbReference type="KEGG" id="dak:DaAHT2_1509"/>
<feature type="binding site" evidence="5">
    <location>
        <position position="212"/>
    </location>
    <ligand>
        <name>ATP</name>
        <dbReference type="ChEBI" id="CHEBI:30616"/>
    </ligand>
</feature>
<dbReference type="AlphaFoldDB" id="D6Z3S9"/>
<comment type="subunit">
    <text evidence="5 6">Homodimer.</text>
</comment>
<dbReference type="GO" id="GO:0004638">
    <property type="term" value="F:phosphoribosylaminoimidazole carboxylase activity"/>
    <property type="evidence" value="ECO:0007669"/>
    <property type="project" value="InterPro"/>
</dbReference>
<comment type="similarity">
    <text evidence="5 6">Belongs to the PurK/PurT family.</text>
</comment>
<comment type="function">
    <text evidence="6">Catalyzes the ATP-dependent conversion of 5-aminoimidazole ribonucleotide (AIR) and HCO(3)- to N5-carboxyaminoimidazole ribonucleotide (N5-CAIR).</text>
</comment>
<feature type="binding site" evidence="5">
    <location>
        <begin position="151"/>
        <end position="157"/>
    </location>
    <ligand>
        <name>ATP</name>
        <dbReference type="ChEBI" id="CHEBI:30616"/>
    </ligand>
</feature>
<dbReference type="PANTHER" id="PTHR11609:SF5">
    <property type="entry name" value="PHOSPHORIBOSYLAMINOIMIDAZOLE CARBOXYLASE"/>
    <property type="match status" value="1"/>
</dbReference>
<dbReference type="InterPro" id="IPR013815">
    <property type="entry name" value="ATP_grasp_subdomain_1"/>
</dbReference>
<proteinExistence type="inferred from homology"/>
<keyword evidence="3 5" id="KW-0658">Purine biosynthesis</keyword>
<evidence type="ECO:0000256" key="3">
    <source>
        <dbReference type="ARBA" id="ARBA00022755"/>
    </source>
</evidence>
<evidence type="ECO:0000256" key="4">
    <source>
        <dbReference type="ARBA" id="ARBA00022840"/>
    </source>
</evidence>
<feature type="binding site" evidence="5">
    <location>
        <position position="146"/>
    </location>
    <ligand>
        <name>ATP</name>
        <dbReference type="ChEBI" id="CHEBI:30616"/>
    </ligand>
</feature>
<reference evidence="9" key="1">
    <citation type="submission" date="2010-02" db="EMBL/GenBank/DDBJ databases">
        <title>Complete sequence of Desulfurivibrio alkaliphilus AHT2.</title>
        <authorList>
            <consortium name="US DOE Joint Genome Institute"/>
            <person name="Pitluck S."/>
            <person name="Chertkov O."/>
            <person name="Detter J.C."/>
            <person name="Han C."/>
            <person name="Tapia R."/>
            <person name="Larimer F."/>
            <person name="Land M."/>
            <person name="Hauser L."/>
            <person name="Kyrpides N."/>
            <person name="Mikhailova N."/>
            <person name="Sorokin D.Y."/>
            <person name="Muyzer G."/>
            <person name="Woyke T."/>
        </authorList>
    </citation>
    <scope>NUCLEOTIDE SEQUENCE [LARGE SCALE GENOMIC DNA]</scope>
    <source>
        <strain evidence="9">DSM 19089 / UNIQEM U267 / AHT2</strain>
    </source>
</reference>
<dbReference type="Proteomes" id="UP000001508">
    <property type="component" value="Chromosome"/>
</dbReference>
<dbReference type="HOGENOM" id="CLU_011534_0_1_7"/>
<dbReference type="Gene3D" id="3.30.1490.20">
    <property type="entry name" value="ATP-grasp fold, A domain"/>
    <property type="match status" value="1"/>
</dbReference>
<feature type="binding site" evidence="5">
    <location>
        <begin position="263"/>
        <end position="264"/>
    </location>
    <ligand>
        <name>ATP</name>
        <dbReference type="ChEBI" id="CHEBI:30616"/>
    </ligand>
</feature>
<dbReference type="EMBL" id="CP001940">
    <property type="protein sequence ID" value="ADH86204.1"/>
    <property type="molecule type" value="Genomic_DNA"/>
</dbReference>
<evidence type="ECO:0000256" key="6">
    <source>
        <dbReference type="RuleBase" id="RU361200"/>
    </source>
</evidence>
<dbReference type="Gene3D" id="3.30.470.20">
    <property type="entry name" value="ATP-grasp fold, B domain"/>
    <property type="match status" value="1"/>
</dbReference>
<dbReference type="eggNOG" id="COG0026">
    <property type="taxonomic scope" value="Bacteria"/>
</dbReference>
<keyword evidence="2 5" id="KW-0547">Nucleotide-binding</keyword>
<dbReference type="Pfam" id="PF22660">
    <property type="entry name" value="RS_preATP-grasp-like"/>
    <property type="match status" value="1"/>
</dbReference>
<gene>
    <name evidence="5 6" type="primary">purK</name>
    <name evidence="8" type="ordered locus">DaAHT2_1509</name>
</gene>
<dbReference type="STRING" id="589865.DaAHT2_1509"/>
<dbReference type="GO" id="GO:0005829">
    <property type="term" value="C:cytosol"/>
    <property type="evidence" value="ECO:0007669"/>
    <property type="project" value="TreeGrafter"/>
</dbReference>
<dbReference type="NCBIfam" id="NF004676">
    <property type="entry name" value="PRK06019.1-2"/>
    <property type="match status" value="1"/>
</dbReference>
<protein>
    <recommendedName>
        <fullName evidence="5 6">N5-carboxyaminoimidazole ribonucleotide synthase</fullName>
        <shortName evidence="5 6">N5-CAIR synthase</shortName>
        <ecNumber evidence="5 6">6.3.4.18</ecNumber>
    </recommendedName>
    <alternativeName>
        <fullName evidence="5 6">5-(carboxyamino)imidazole ribonucleotide synthetase</fullName>
    </alternativeName>
</protein>
<dbReference type="HAMAP" id="MF_01928">
    <property type="entry name" value="PurK"/>
    <property type="match status" value="1"/>
</dbReference>
<evidence type="ECO:0000313" key="9">
    <source>
        <dbReference type="Proteomes" id="UP000001508"/>
    </source>
</evidence>
<dbReference type="FunFam" id="3.40.50.20:FF:000016">
    <property type="entry name" value="N5-carboxyaminoimidazole ribonucleotide synthase"/>
    <property type="match status" value="1"/>
</dbReference>
<keyword evidence="1 5" id="KW-0436">Ligase</keyword>
<evidence type="ECO:0000256" key="2">
    <source>
        <dbReference type="ARBA" id="ARBA00022741"/>
    </source>
</evidence>
<comment type="catalytic activity">
    <reaction evidence="5 6">
        <text>5-amino-1-(5-phospho-beta-D-ribosyl)imidazole + hydrogencarbonate + ATP = 5-carboxyamino-1-(5-phospho-D-ribosyl)imidazole + ADP + phosphate + 2 H(+)</text>
        <dbReference type="Rhea" id="RHEA:19317"/>
        <dbReference type="ChEBI" id="CHEBI:15378"/>
        <dbReference type="ChEBI" id="CHEBI:17544"/>
        <dbReference type="ChEBI" id="CHEBI:30616"/>
        <dbReference type="ChEBI" id="CHEBI:43474"/>
        <dbReference type="ChEBI" id="CHEBI:58730"/>
        <dbReference type="ChEBI" id="CHEBI:137981"/>
        <dbReference type="ChEBI" id="CHEBI:456216"/>
        <dbReference type="EC" id="6.3.4.18"/>
    </reaction>
</comment>
<dbReference type="InterPro" id="IPR011054">
    <property type="entry name" value="Rudment_hybrid_motif"/>
</dbReference>
<dbReference type="GO" id="GO:0005524">
    <property type="term" value="F:ATP binding"/>
    <property type="evidence" value="ECO:0007669"/>
    <property type="project" value="UniProtKB-UniRule"/>
</dbReference>
<dbReference type="SUPFAM" id="SSF52440">
    <property type="entry name" value="PreATP-grasp domain"/>
    <property type="match status" value="1"/>
</dbReference>
<dbReference type="GO" id="GO:0006189">
    <property type="term" value="P:'de novo' IMP biosynthetic process"/>
    <property type="evidence" value="ECO:0007669"/>
    <property type="project" value="UniProtKB-UniRule"/>
</dbReference>
<name>D6Z3S9_DESAT</name>
<dbReference type="Pfam" id="PF17769">
    <property type="entry name" value="PurK_C"/>
    <property type="match status" value="1"/>
</dbReference>
<comment type="function">
    <text evidence="5">Catalyzes the ATP-dependent conversion of 5-aminoimidazole ribonucleotide (AIR) and HCO(3)(-) to N5-carboxyaminoimidazole ribonucleotide (N5-CAIR).</text>
</comment>
<dbReference type="UniPathway" id="UPA00074">
    <property type="reaction ID" value="UER00942"/>
</dbReference>
<dbReference type="SUPFAM" id="SSF56059">
    <property type="entry name" value="Glutathione synthetase ATP-binding domain-like"/>
    <property type="match status" value="1"/>
</dbReference>
<keyword evidence="8" id="KW-0456">Lyase</keyword>
<dbReference type="PROSITE" id="PS50975">
    <property type="entry name" value="ATP_GRASP"/>
    <property type="match status" value="1"/>
</dbReference>
<dbReference type="NCBIfam" id="TIGR01161">
    <property type="entry name" value="purK"/>
    <property type="match status" value="1"/>
</dbReference>
<dbReference type="EC" id="6.3.4.18" evidence="5 6"/>
<evidence type="ECO:0000259" key="7">
    <source>
        <dbReference type="PROSITE" id="PS50975"/>
    </source>
</evidence>
<feature type="binding site" evidence="5">
    <location>
        <position position="106"/>
    </location>
    <ligand>
        <name>ATP</name>
        <dbReference type="ChEBI" id="CHEBI:30616"/>
    </ligand>
</feature>
<dbReference type="InParanoid" id="D6Z3S9"/>
<evidence type="ECO:0000313" key="8">
    <source>
        <dbReference type="EMBL" id="ADH86204.1"/>
    </source>
</evidence>
<dbReference type="SUPFAM" id="SSF51246">
    <property type="entry name" value="Rudiment single hybrid motif"/>
    <property type="match status" value="1"/>
</dbReference>
<dbReference type="GO" id="GO:0046872">
    <property type="term" value="F:metal ion binding"/>
    <property type="evidence" value="ECO:0007669"/>
    <property type="project" value="InterPro"/>
</dbReference>
<dbReference type="InterPro" id="IPR054350">
    <property type="entry name" value="PurT/PurK_preATP-grasp"/>
</dbReference>
<accession>D6Z3S9</accession>
<keyword evidence="4 5" id="KW-0067">ATP-binding</keyword>
<comment type="pathway">
    <text evidence="5 6">Purine metabolism; IMP biosynthesis via de novo pathway; 5-amino-1-(5-phospho-D-ribosyl)imidazole-4-carboxylate from 5-amino-1-(5-phospho-D-ribosyl)imidazole (N5-CAIR route): step 1/2.</text>
</comment>
<dbReference type="FunCoup" id="D6Z3S9">
    <property type="interactions" value="339"/>
</dbReference>
<dbReference type="NCBIfam" id="NF004679">
    <property type="entry name" value="PRK06019.1-5"/>
    <property type="match status" value="1"/>
</dbReference>
<dbReference type="InterPro" id="IPR011761">
    <property type="entry name" value="ATP-grasp"/>
</dbReference>
<feature type="binding site" evidence="5">
    <location>
        <begin position="181"/>
        <end position="184"/>
    </location>
    <ligand>
        <name>ATP</name>
        <dbReference type="ChEBI" id="CHEBI:30616"/>
    </ligand>
</feature>
<dbReference type="GO" id="GO:0034028">
    <property type="term" value="F:5-(carboxyamino)imidazole ribonucleotide synthase activity"/>
    <property type="evidence" value="ECO:0007669"/>
    <property type="project" value="UniProtKB-UniRule"/>
</dbReference>
<dbReference type="InterPro" id="IPR005875">
    <property type="entry name" value="PurK"/>
</dbReference>
<dbReference type="FunFam" id="3.30.1490.20:FF:000015">
    <property type="entry name" value="N5-carboxyaminoimidazole ribonucleotide synthase"/>
    <property type="match status" value="1"/>
</dbReference>
<keyword evidence="9" id="KW-1185">Reference proteome</keyword>
<dbReference type="InterPro" id="IPR003135">
    <property type="entry name" value="ATP-grasp_carboxylate-amine"/>
</dbReference>
<dbReference type="RefSeq" id="WP_013163731.1">
    <property type="nucleotide sequence ID" value="NC_014216.1"/>
</dbReference>
<sequence length="369" mass="39941">MKSERVETGKVGIIGAGQLGRMLALAGYPLGLQFAMLDPNPAACGGQVAPLTVASFDDRQALAELAQKVDLVTFEFENVPVDALEFLAGRVEVFPRPAVLETAQDRLREKECFQQLAIPTPAYRPVSAKQELQEAAAELGLPAVLKTRRLGYDGKGQVVLRQEADLAAAWDSLGGSALILESFVPFEREVSQVAVRGRDGEMVFYPLAENTHREGILHLSLARPGDPLQAQAEDYSRRIMEHFDYVGVMAFEFFQTDTGLVANEIAPRVHNSGHWTIEGTETSQFANHLRAILGWPLGSTEPVGQAAMLNFIGELPKAAELLQHPGLHLHAYGKSAAPGRKVGHATLRLPAAADLPAALRRLTDSLGSN</sequence>
<organism evidence="8 9">
    <name type="scientific">Desulfurivibrio alkaliphilus (strain DSM 19089 / UNIQEM U267 / AHT2)</name>
    <dbReference type="NCBI Taxonomy" id="589865"/>
    <lineage>
        <taxon>Bacteria</taxon>
        <taxon>Pseudomonadati</taxon>
        <taxon>Thermodesulfobacteriota</taxon>
        <taxon>Desulfobulbia</taxon>
        <taxon>Desulfobulbales</taxon>
        <taxon>Desulfobulbaceae</taxon>
        <taxon>Desulfurivibrio</taxon>
    </lineage>
</organism>
<dbReference type="Gene3D" id="3.40.50.20">
    <property type="match status" value="1"/>
</dbReference>
<evidence type="ECO:0000256" key="5">
    <source>
        <dbReference type="HAMAP-Rule" id="MF_01928"/>
    </source>
</evidence>
<dbReference type="Pfam" id="PF02222">
    <property type="entry name" value="ATP-grasp"/>
    <property type="match status" value="1"/>
</dbReference>
<feature type="binding site" evidence="5">
    <location>
        <position position="189"/>
    </location>
    <ligand>
        <name>ATP</name>
        <dbReference type="ChEBI" id="CHEBI:30616"/>
    </ligand>
</feature>
<dbReference type="InterPro" id="IPR016185">
    <property type="entry name" value="PreATP-grasp_dom_sf"/>
</dbReference>
<dbReference type="OrthoDB" id="9804625at2"/>
<feature type="domain" description="ATP-grasp" evidence="7">
    <location>
        <begin position="110"/>
        <end position="293"/>
    </location>
</feature>
<evidence type="ECO:0000256" key="1">
    <source>
        <dbReference type="ARBA" id="ARBA00022598"/>
    </source>
</evidence>
<dbReference type="InterPro" id="IPR040686">
    <property type="entry name" value="PurK_C"/>
</dbReference>
<dbReference type="PANTHER" id="PTHR11609">
    <property type="entry name" value="PURINE BIOSYNTHESIS PROTEIN 6/7, PUR6/7"/>
    <property type="match status" value="1"/>
</dbReference>